<sequence length="54" mass="6244">MLSLIFFRTFLLDIISFIGFKNFSLQEALFERANLLQIAPHLSSALPIMLPIYK</sequence>
<proteinExistence type="predicted"/>
<reference evidence="3" key="1">
    <citation type="submission" date="2016-11" db="UniProtKB">
        <authorList>
            <consortium name="WormBaseParasite"/>
        </authorList>
    </citation>
    <scope>IDENTIFICATION</scope>
</reference>
<protein>
    <submittedName>
        <fullName evidence="3">Uncharacterized protein</fullName>
    </submittedName>
</protein>
<dbReference type="WBParaSite" id="Hba_08442">
    <property type="protein sequence ID" value="Hba_08442"/>
    <property type="gene ID" value="Hba_08442"/>
</dbReference>
<keyword evidence="1" id="KW-0732">Signal</keyword>
<feature type="signal peptide" evidence="1">
    <location>
        <begin position="1"/>
        <end position="16"/>
    </location>
</feature>
<organism evidence="2 3">
    <name type="scientific">Heterorhabditis bacteriophora</name>
    <name type="common">Entomopathogenic nematode worm</name>
    <dbReference type="NCBI Taxonomy" id="37862"/>
    <lineage>
        <taxon>Eukaryota</taxon>
        <taxon>Metazoa</taxon>
        <taxon>Ecdysozoa</taxon>
        <taxon>Nematoda</taxon>
        <taxon>Chromadorea</taxon>
        <taxon>Rhabditida</taxon>
        <taxon>Rhabditina</taxon>
        <taxon>Rhabditomorpha</taxon>
        <taxon>Strongyloidea</taxon>
        <taxon>Heterorhabditidae</taxon>
        <taxon>Heterorhabditis</taxon>
    </lineage>
</organism>
<evidence type="ECO:0000256" key="1">
    <source>
        <dbReference type="SAM" id="SignalP"/>
    </source>
</evidence>
<keyword evidence="2" id="KW-1185">Reference proteome</keyword>
<name>A0A1I7WTE7_HETBA</name>
<feature type="chain" id="PRO_5009310788" evidence="1">
    <location>
        <begin position="17"/>
        <end position="54"/>
    </location>
</feature>
<dbReference type="AlphaFoldDB" id="A0A1I7WTE7"/>
<evidence type="ECO:0000313" key="3">
    <source>
        <dbReference type="WBParaSite" id="Hba_08442"/>
    </source>
</evidence>
<accession>A0A1I7WTE7</accession>
<evidence type="ECO:0000313" key="2">
    <source>
        <dbReference type="Proteomes" id="UP000095283"/>
    </source>
</evidence>
<dbReference type="Proteomes" id="UP000095283">
    <property type="component" value="Unplaced"/>
</dbReference>